<dbReference type="PROSITE" id="PS51898">
    <property type="entry name" value="TYR_RECOMBINASE"/>
    <property type="match status" value="1"/>
</dbReference>
<proteinExistence type="inferred from homology"/>
<dbReference type="PANTHER" id="PTHR30349">
    <property type="entry name" value="PHAGE INTEGRASE-RELATED"/>
    <property type="match status" value="1"/>
</dbReference>
<dbReference type="GO" id="GO:0015074">
    <property type="term" value="P:DNA integration"/>
    <property type="evidence" value="ECO:0007669"/>
    <property type="project" value="InterPro"/>
</dbReference>
<comment type="similarity">
    <text evidence="1">Belongs to the 'phage' integrase family.</text>
</comment>
<evidence type="ECO:0000256" key="3">
    <source>
        <dbReference type="ARBA" id="ARBA00023172"/>
    </source>
</evidence>
<evidence type="ECO:0000313" key="5">
    <source>
        <dbReference type="EMBL" id="TDX46581.1"/>
    </source>
</evidence>
<dbReference type="InterPro" id="IPR011010">
    <property type="entry name" value="DNA_brk_join_enz"/>
</dbReference>
<dbReference type="InterPro" id="IPR050090">
    <property type="entry name" value="Tyrosine_recombinase_XerCD"/>
</dbReference>
<evidence type="ECO:0000256" key="1">
    <source>
        <dbReference type="ARBA" id="ARBA00008857"/>
    </source>
</evidence>
<dbReference type="Pfam" id="PF00589">
    <property type="entry name" value="Phage_integrase"/>
    <property type="match status" value="1"/>
</dbReference>
<dbReference type="GO" id="GO:0003677">
    <property type="term" value="F:DNA binding"/>
    <property type="evidence" value="ECO:0007669"/>
    <property type="project" value="UniProtKB-KW"/>
</dbReference>
<keyword evidence="3" id="KW-0233">DNA recombination</keyword>
<dbReference type="GeneID" id="57012065"/>
<feature type="domain" description="Tyr recombinase" evidence="4">
    <location>
        <begin position="69"/>
        <end position="267"/>
    </location>
</feature>
<name>A0A4R8GV74_9FIRM</name>
<dbReference type="Proteomes" id="UP000295472">
    <property type="component" value="Unassembled WGS sequence"/>
</dbReference>
<evidence type="ECO:0000256" key="2">
    <source>
        <dbReference type="ARBA" id="ARBA00023125"/>
    </source>
</evidence>
<reference evidence="5 6" key="1">
    <citation type="submission" date="2019-03" db="EMBL/GenBank/DDBJ databases">
        <title>Subsurface microbial communities from deep shales in Ohio and West Virginia, USA.</title>
        <authorList>
            <person name="Wrighton K."/>
        </authorList>
    </citation>
    <scope>NUCLEOTIDE SEQUENCE [LARGE SCALE GENOMIC DNA]</scope>
    <source>
        <strain evidence="5 6">DSMZ 11287</strain>
    </source>
</reference>
<dbReference type="GO" id="GO:0006310">
    <property type="term" value="P:DNA recombination"/>
    <property type="evidence" value="ECO:0007669"/>
    <property type="project" value="UniProtKB-KW"/>
</dbReference>
<protein>
    <submittedName>
        <fullName evidence="5">Site-specific recombinase XerD</fullName>
    </submittedName>
</protein>
<dbReference type="InterPro" id="IPR002104">
    <property type="entry name" value="Integrase_catalytic"/>
</dbReference>
<dbReference type="InterPro" id="IPR013762">
    <property type="entry name" value="Integrase-like_cat_sf"/>
</dbReference>
<keyword evidence="2" id="KW-0238">DNA-binding</keyword>
<dbReference type="EMBL" id="SOEF01000005">
    <property type="protein sequence ID" value="TDX46581.1"/>
    <property type="molecule type" value="Genomic_DNA"/>
</dbReference>
<accession>A0A4R8GV74</accession>
<dbReference type="AlphaFoldDB" id="A0A4R8GV74"/>
<dbReference type="PANTHER" id="PTHR30349:SF41">
    <property type="entry name" value="INTEGRASE_RECOMBINASE PROTEIN MJ0367-RELATED"/>
    <property type="match status" value="1"/>
</dbReference>
<organism evidence="5 6">
    <name type="scientific">Halanaerobium congolense</name>
    <dbReference type="NCBI Taxonomy" id="54121"/>
    <lineage>
        <taxon>Bacteria</taxon>
        <taxon>Bacillati</taxon>
        <taxon>Bacillota</taxon>
        <taxon>Clostridia</taxon>
        <taxon>Halanaerobiales</taxon>
        <taxon>Halanaerobiaceae</taxon>
        <taxon>Halanaerobium</taxon>
    </lineage>
</organism>
<dbReference type="SUPFAM" id="SSF56349">
    <property type="entry name" value="DNA breaking-rejoining enzymes"/>
    <property type="match status" value="1"/>
</dbReference>
<comment type="caution">
    <text evidence="5">The sequence shown here is derived from an EMBL/GenBank/DDBJ whole genome shotgun (WGS) entry which is preliminary data.</text>
</comment>
<sequence>MFLVKHKLTEKILSKELVLLWTTKNQNESDSTRNGRISNIRGFARYLVRIGYEAYIVPGKILKISRYSYTPYIFSKKELKNIFLAADSCPVSELTPNRHLVMSLIFRLLYGTGLRISEALNLKIIDVDFKKGILYIRNTKFGKERLVPLSDSLLVRCHNYLNAIQQSDYSGEYFFPSPYGGHYGSSTIYRYFRDLIWEVGISHSGKGPRIHDFRHTFAVHCLKNWVLKGEDLTNLLPYLSVYLGHNDLRGTQHYLKLTADLYPAIVANVENHFSYLIPEVIFHETD</sequence>
<dbReference type="RefSeq" id="WP_134058681.1">
    <property type="nucleotide sequence ID" value="NZ_SOEF01000005.1"/>
</dbReference>
<dbReference type="Gene3D" id="1.10.443.10">
    <property type="entry name" value="Intergrase catalytic core"/>
    <property type="match status" value="1"/>
</dbReference>
<evidence type="ECO:0000313" key="6">
    <source>
        <dbReference type="Proteomes" id="UP000295472"/>
    </source>
</evidence>
<evidence type="ECO:0000259" key="4">
    <source>
        <dbReference type="PROSITE" id="PS51898"/>
    </source>
</evidence>
<gene>
    <name evidence="5" type="ORF">C7954_10599</name>
</gene>